<reference evidence="2 3" key="1">
    <citation type="submission" date="2019-09" db="EMBL/GenBank/DDBJ databases">
        <title>Bifidobacterium canis sp. nov., isolated from the digestive tract of German Shepherd dog puppy.</title>
        <authorList>
            <person name="Bunesova V."/>
        </authorList>
    </citation>
    <scope>NUCLEOTIDE SEQUENCE [LARGE SCALE GENOMIC DNA]</scope>
    <source>
        <strain evidence="2 3">GSD1FS</strain>
    </source>
</reference>
<organism evidence="2 3">
    <name type="scientific">Bifidobacterium canis</name>
    <dbReference type="NCBI Taxonomy" id="2610880"/>
    <lineage>
        <taxon>Bacteria</taxon>
        <taxon>Bacillati</taxon>
        <taxon>Actinomycetota</taxon>
        <taxon>Actinomycetes</taxon>
        <taxon>Bifidobacteriales</taxon>
        <taxon>Bifidobacteriaceae</taxon>
        <taxon>Bifidobacterium</taxon>
    </lineage>
</organism>
<keyword evidence="3" id="KW-1185">Reference proteome</keyword>
<dbReference type="RefSeq" id="WP_155589168.1">
    <property type="nucleotide sequence ID" value="NZ_WNLP01000010.1"/>
</dbReference>
<accession>A0A7K1J6P2</accession>
<sequence>MDRVMDVSGLSDAQLRAAIGVAKAYKERWDMVERACKAAQEDRLTAGQPEDIMVNGQRIGRVSLSRGGQHGRYSVSDTVALGEWLQEHGHVDMTLTLPVADPELVTDGWLRVLVETQLHGVLPPGVKYTPPRKAQVAASLDEDAVDELFTSHGAIGFAQHLLGITDTDTSGEPGEEGRTPVQVVDATPTPPTPPQRIRRTRSHQWDGDPVGGITTGAATLSAATDKGRIGVDWVNGGQ</sequence>
<evidence type="ECO:0000256" key="1">
    <source>
        <dbReference type="SAM" id="MobiDB-lite"/>
    </source>
</evidence>
<dbReference type="AlphaFoldDB" id="A0A7K1J6P2"/>
<proteinExistence type="predicted"/>
<evidence type="ECO:0000313" key="2">
    <source>
        <dbReference type="EMBL" id="MUH60333.1"/>
    </source>
</evidence>
<protein>
    <submittedName>
        <fullName evidence="2">Uncharacterized protein</fullName>
    </submittedName>
</protein>
<name>A0A7K1J6P2_9BIFI</name>
<comment type="caution">
    <text evidence="2">The sequence shown here is derived from an EMBL/GenBank/DDBJ whole genome shotgun (WGS) entry which is preliminary data.</text>
</comment>
<dbReference type="EMBL" id="WNLP01000010">
    <property type="protein sequence ID" value="MUH60333.1"/>
    <property type="molecule type" value="Genomic_DNA"/>
</dbReference>
<evidence type="ECO:0000313" key="3">
    <source>
        <dbReference type="Proteomes" id="UP000487882"/>
    </source>
</evidence>
<feature type="region of interest" description="Disordered" evidence="1">
    <location>
        <begin position="168"/>
        <end position="210"/>
    </location>
</feature>
<gene>
    <name evidence="2" type="ORF">GSD1FS_1704</name>
</gene>
<dbReference type="Proteomes" id="UP000487882">
    <property type="component" value="Unassembled WGS sequence"/>
</dbReference>